<dbReference type="GO" id="GO:0000287">
    <property type="term" value="F:magnesium ion binding"/>
    <property type="evidence" value="ECO:0007669"/>
    <property type="project" value="InterPro"/>
</dbReference>
<dbReference type="Proteomes" id="UP000444316">
    <property type="component" value="Unassembled WGS sequence"/>
</dbReference>
<evidence type="ECO:0000313" key="3">
    <source>
        <dbReference type="EMBL" id="MYN45428.1"/>
    </source>
</evidence>
<organism evidence="3 4">
    <name type="scientific">Duganella fentianensis</name>
    <dbReference type="NCBI Taxonomy" id="2692177"/>
    <lineage>
        <taxon>Bacteria</taxon>
        <taxon>Pseudomonadati</taxon>
        <taxon>Pseudomonadota</taxon>
        <taxon>Betaproteobacteria</taxon>
        <taxon>Burkholderiales</taxon>
        <taxon>Oxalobacteraceae</taxon>
        <taxon>Telluria group</taxon>
        <taxon>Duganella</taxon>
    </lineage>
</organism>
<reference evidence="3" key="1">
    <citation type="submission" date="2019-12" db="EMBL/GenBank/DDBJ databases">
        <title>Novel species isolated from a subtropical stream in China.</title>
        <authorList>
            <person name="Lu H."/>
        </authorList>
    </citation>
    <scope>NUCLEOTIDE SEQUENCE [LARGE SCALE GENOMIC DNA]</scope>
    <source>
        <strain evidence="3">FT93W</strain>
    </source>
</reference>
<proteinExistence type="predicted"/>
<evidence type="ECO:0000256" key="1">
    <source>
        <dbReference type="ARBA" id="ARBA00022679"/>
    </source>
</evidence>
<comment type="caution">
    <text evidence="3">The sequence shown here is derived from an EMBL/GenBank/DDBJ whole genome shotgun (WGS) entry which is preliminary data.</text>
</comment>
<protein>
    <submittedName>
        <fullName evidence="3">4'-phosphopantetheinyl transferase superfamily protein</fullName>
    </submittedName>
</protein>
<feature type="domain" description="4'-phosphopantetheinyl transferase" evidence="2">
    <location>
        <begin position="110"/>
        <end position="173"/>
    </location>
</feature>
<dbReference type="Gene3D" id="3.90.470.20">
    <property type="entry name" value="4'-phosphopantetheinyl transferase domain"/>
    <property type="match status" value="1"/>
</dbReference>
<evidence type="ECO:0000313" key="4">
    <source>
        <dbReference type="Proteomes" id="UP000444316"/>
    </source>
</evidence>
<dbReference type="InterPro" id="IPR008278">
    <property type="entry name" value="4-PPantetheinyl_Trfase_dom"/>
</dbReference>
<dbReference type="SUPFAM" id="SSF56214">
    <property type="entry name" value="4'-phosphopantetheinyl transferase"/>
    <property type="match status" value="1"/>
</dbReference>
<dbReference type="Pfam" id="PF01648">
    <property type="entry name" value="ACPS"/>
    <property type="match status" value="1"/>
</dbReference>
<dbReference type="RefSeq" id="WP_161035052.1">
    <property type="nucleotide sequence ID" value="NZ_WWCL01000002.1"/>
</dbReference>
<gene>
    <name evidence="3" type="ORF">GTP23_10240</name>
</gene>
<evidence type="ECO:0000259" key="2">
    <source>
        <dbReference type="Pfam" id="PF01648"/>
    </source>
</evidence>
<dbReference type="InterPro" id="IPR037143">
    <property type="entry name" value="4-PPantetheinyl_Trfase_dom_sf"/>
</dbReference>
<dbReference type="AlphaFoldDB" id="A0A845I3L3"/>
<sequence length="205" mass="21761">MPAPALQPPVTVQPWPGTLQLSPQGILVLGLCLPQAGTGDARPQARLAIRQALTQALAGPLQCQPADIYIDNQRGQPAQIRVAASTTPAPHCSFAYSDGYGVAAVNLHGPVGVDLTPVLEIPDWAALARDYLGPPTLARLQALPASQRALALAQAWCRLEALCKFRAEALTEWQGEQPDDALHAQLILPALPPPLLAGHVSWRQP</sequence>
<accession>A0A845I3L3</accession>
<dbReference type="EMBL" id="WWCL01000002">
    <property type="protein sequence ID" value="MYN45428.1"/>
    <property type="molecule type" value="Genomic_DNA"/>
</dbReference>
<keyword evidence="4" id="KW-1185">Reference proteome</keyword>
<keyword evidence="1 3" id="KW-0808">Transferase</keyword>
<dbReference type="GO" id="GO:0008897">
    <property type="term" value="F:holo-[acyl-carrier-protein] synthase activity"/>
    <property type="evidence" value="ECO:0007669"/>
    <property type="project" value="InterPro"/>
</dbReference>
<name>A0A845I3L3_9BURK</name>